<organism evidence="2 3">
    <name type="scientific">Anopheles albimanus</name>
    <name type="common">New world malaria mosquito</name>
    <dbReference type="NCBI Taxonomy" id="7167"/>
    <lineage>
        <taxon>Eukaryota</taxon>
        <taxon>Metazoa</taxon>
        <taxon>Ecdysozoa</taxon>
        <taxon>Arthropoda</taxon>
        <taxon>Hexapoda</taxon>
        <taxon>Insecta</taxon>
        <taxon>Pterygota</taxon>
        <taxon>Neoptera</taxon>
        <taxon>Endopterygota</taxon>
        <taxon>Diptera</taxon>
        <taxon>Nematocera</taxon>
        <taxon>Culicoidea</taxon>
        <taxon>Culicidae</taxon>
        <taxon>Anophelinae</taxon>
        <taxon>Anopheles</taxon>
    </lineage>
</organism>
<feature type="compositionally biased region" description="Polar residues" evidence="1">
    <location>
        <begin position="156"/>
        <end position="165"/>
    </location>
</feature>
<proteinExistence type="predicted"/>
<name>A0A182FK73_ANOAL</name>
<feature type="region of interest" description="Disordered" evidence="1">
    <location>
        <begin position="148"/>
        <end position="175"/>
    </location>
</feature>
<dbReference type="VEuPathDB" id="VectorBase:AALB20_031113"/>
<accession>A0A182FK73</accession>
<evidence type="ECO:0000313" key="3">
    <source>
        <dbReference type="Proteomes" id="UP000069272"/>
    </source>
</evidence>
<dbReference type="VEuPathDB" id="VectorBase:AALB006919"/>
<dbReference type="Proteomes" id="UP000069272">
    <property type="component" value="Chromosome X"/>
</dbReference>
<feature type="region of interest" description="Disordered" evidence="1">
    <location>
        <begin position="1"/>
        <end position="26"/>
    </location>
</feature>
<dbReference type="AlphaFoldDB" id="A0A182FK73"/>
<sequence length="386" mass="42410">MYAGASCDGFGDRSHEQHHLHQQAPPAFGGCRLPHTIAPTDPQAHHRLPVVQCGSLVLTPPFQSYHPPAPDLEADGQEDGQEYYRSLIETGALGCSPDEQPFLYQHYQQPPYYASTTYHHLGGHHQGPVFAGPELAYHHHYAEYGLPSESLDGCPQSPSSATLSEFTKDSRPQDHKRSVQLADDFGCFASATVAHVPDALQIAGRPKTPPDHKPLVRECVSREMRQRACGFGDSEGQSRTNDFLVAGEAYAQLSAIEPGLAEEVTLRRNSQQLQQQQQLELELARENPGAKNDLCCLESSTIGHQPATSYESHGVEEESGESMEQYLLTHLRHGGSTTPSDASSLQDQKPPSLPSPHDLEPINNRKARTAFTRAQSGVVEDEDDYH</sequence>
<reference evidence="2 3" key="1">
    <citation type="journal article" date="2017" name="G3 (Bethesda)">
        <title>The Physical Genome Mapping of Anopheles albimanus Corrected Scaffold Misassemblies and Identified Interarm Rearrangements in Genus Anopheles.</title>
        <authorList>
            <person name="Artemov G.N."/>
            <person name="Peery A.N."/>
            <person name="Jiang X."/>
            <person name="Tu Z."/>
            <person name="Stegniy V.N."/>
            <person name="Sharakhova M.V."/>
            <person name="Sharakhov I.V."/>
        </authorList>
    </citation>
    <scope>NUCLEOTIDE SEQUENCE [LARGE SCALE GENOMIC DNA]</scope>
    <source>
        <strain evidence="2 3">ALBI9_A</strain>
    </source>
</reference>
<evidence type="ECO:0000256" key="1">
    <source>
        <dbReference type="SAM" id="MobiDB-lite"/>
    </source>
</evidence>
<feature type="compositionally biased region" description="Basic and acidic residues" evidence="1">
    <location>
        <begin position="166"/>
        <end position="175"/>
    </location>
</feature>
<feature type="compositionally biased region" description="Basic and acidic residues" evidence="1">
    <location>
        <begin position="10"/>
        <end position="19"/>
    </location>
</feature>
<protein>
    <submittedName>
        <fullName evidence="2">Uncharacterized protein</fullName>
    </submittedName>
</protein>
<reference evidence="2" key="2">
    <citation type="submission" date="2022-08" db="UniProtKB">
        <authorList>
            <consortium name="EnsemblMetazoa"/>
        </authorList>
    </citation>
    <scope>IDENTIFICATION</scope>
    <source>
        <strain evidence="2">STECLA/ALBI9_A</strain>
    </source>
</reference>
<evidence type="ECO:0000313" key="2">
    <source>
        <dbReference type="EnsemblMetazoa" id="AALB006919-PA"/>
    </source>
</evidence>
<feature type="compositionally biased region" description="Polar residues" evidence="1">
    <location>
        <begin position="335"/>
        <end position="349"/>
    </location>
</feature>
<feature type="region of interest" description="Disordered" evidence="1">
    <location>
        <begin position="332"/>
        <end position="386"/>
    </location>
</feature>
<keyword evidence="3" id="KW-1185">Reference proteome</keyword>
<dbReference type="EnsemblMetazoa" id="AALB006919-RA">
    <property type="protein sequence ID" value="AALB006919-PA"/>
    <property type="gene ID" value="AALB006919"/>
</dbReference>